<dbReference type="PANTHER" id="PTHR43818:SF11">
    <property type="entry name" value="BCDNA.GH03377"/>
    <property type="match status" value="1"/>
</dbReference>
<dbReference type="InterPro" id="IPR055170">
    <property type="entry name" value="GFO_IDH_MocA-like_dom"/>
</dbReference>
<dbReference type="InterPro" id="IPR050463">
    <property type="entry name" value="Gfo/Idh/MocA_oxidrdct_glycsds"/>
</dbReference>
<evidence type="ECO:0000313" key="4">
    <source>
        <dbReference type="EMBL" id="GAA5170977.1"/>
    </source>
</evidence>
<proteinExistence type="predicted"/>
<dbReference type="RefSeq" id="WP_185063779.1">
    <property type="nucleotide sequence ID" value="NZ_BAABJP010000045.1"/>
</dbReference>
<comment type="caution">
    <text evidence="4">The sequence shown here is derived from an EMBL/GenBank/DDBJ whole genome shotgun (WGS) entry which is preliminary data.</text>
</comment>
<feature type="domain" description="GFO/IDH/MocA-like oxidoreductase" evidence="3">
    <location>
        <begin position="140"/>
        <end position="288"/>
    </location>
</feature>
<feature type="domain" description="Gfo/Idh/MocA-like oxidoreductase N-terminal" evidence="2">
    <location>
        <begin position="5"/>
        <end position="131"/>
    </location>
</feature>
<dbReference type="PANTHER" id="PTHR43818">
    <property type="entry name" value="BCDNA.GH03377"/>
    <property type="match status" value="1"/>
</dbReference>
<accession>A0ABP9R3D8</accession>
<reference evidence="5" key="1">
    <citation type="journal article" date="2019" name="Int. J. Syst. Evol. Microbiol.">
        <title>The Global Catalogue of Microorganisms (GCM) 10K type strain sequencing project: providing services to taxonomists for standard genome sequencing and annotation.</title>
        <authorList>
            <consortium name="The Broad Institute Genomics Platform"/>
            <consortium name="The Broad Institute Genome Sequencing Center for Infectious Disease"/>
            <person name="Wu L."/>
            <person name="Ma J."/>
        </authorList>
    </citation>
    <scope>NUCLEOTIDE SEQUENCE [LARGE SCALE GENOMIC DNA]</scope>
    <source>
        <strain evidence="5">JCM 18303</strain>
    </source>
</reference>
<dbReference type="InterPro" id="IPR036291">
    <property type="entry name" value="NAD(P)-bd_dom_sf"/>
</dbReference>
<name>A0ABP9R3D8_9PSEU</name>
<keyword evidence="1" id="KW-0560">Oxidoreductase</keyword>
<evidence type="ECO:0000256" key="1">
    <source>
        <dbReference type="ARBA" id="ARBA00023002"/>
    </source>
</evidence>
<sequence>MRTVGVGLVSVGWMGKLHSRAYLGIPVVYPDLGLRPKLVCAADTSPERQVYATDVLGYARATGDYREVVDDPAVDVVSICAPNALHREVALAAAAAGKPFWIEKPVGRDAEDAAAVSEAAAASGVVTAVGFNYRQAPAVAHIRRLVADGELGRVTSVRCVFLNGQAADPRVALSWRFQREHAGTGVLGDLLSHVADLVRFVLDDRITEVSAASAIVHRQRPVADAESHFAVVDGSAGDVELGEVDNDDYAALLARFAGGAIGTLEVSRVVVGPRCGLVLEVYGTRGSAGWDFERMNELRVTRLGTDGYTTVLGHAGLGEYARFQPGPGNAMGYDDLKVIEAAHFLDAARGDGMLEPAARATVADALAAARVVEAAVAASADERWVRVQGGRVRVERAGGARR</sequence>
<protein>
    <submittedName>
        <fullName evidence="4">Gfo/Idh/MocA family oxidoreductase</fullName>
    </submittedName>
</protein>
<organism evidence="4 5">
    <name type="scientific">Pseudonocardia eucalypti</name>
    <dbReference type="NCBI Taxonomy" id="648755"/>
    <lineage>
        <taxon>Bacteria</taxon>
        <taxon>Bacillati</taxon>
        <taxon>Actinomycetota</taxon>
        <taxon>Actinomycetes</taxon>
        <taxon>Pseudonocardiales</taxon>
        <taxon>Pseudonocardiaceae</taxon>
        <taxon>Pseudonocardia</taxon>
    </lineage>
</organism>
<dbReference type="Pfam" id="PF22725">
    <property type="entry name" value="GFO_IDH_MocA_C3"/>
    <property type="match status" value="1"/>
</dbReference>
<keyword evidence="5" id="KW-1185">Reference proteome</keyword>
<dbReference type="SUPFAM" id="SSF55347">
    <property type="entry name" value="Glyceraldehyde-3-phosphate dehydrogenase-like, C-terminal domain"/>
    <property type="match status" value="1"/>
</dbReference>
<dbReference type="InterPro" id="IPR000683">
    <property type="entry name" value="Gfo/Idh/MocA-like_OxRdtase_N"/>
</dbReference>
<dbReference type="SUPFAM" id="SSF51735">
    <property type="entry name" value="NAD(P)-binding Rossmann-fold domains"/>
    <property type="match status" value="1"/>
</dbReference>
<gene>
    <name evidence="4" type="ORF">GCM10023321_68880</name>
</gene>
<dbReference type="Gene3D" id="3.30.360.10">
    <property type="entry name" value="Dihydrodipicolinate Reductase, domain 2"/>
    <property type="match status" value="1"/>
</dbReference>
<dbReference type="Proteomes" id="UP001428817">
    <property type="component" value="Unassembled WGS sequence"/>
</dbReference>
<dbReference type="Pfam" id="PF01408">
    <property type="entry name" value="GFO_IDH_MocA"/>
    <property type="match status" value="1"/>
</dbReference>
<dbReference type="Gene3D" id="3.40.50.720">
    <property type="entry name" value="NAD(P)-binding Rossmann-like Domain"/>
    <property type="match status" value="1"/>
</dbReference>
<dbReference type="EMBL" id="BAABJP010000045">
    <property type="protein sequence ID" value="GAA5170977.1"/>
    <property type="molecule type" value="Genomic_DNA"/>
</dbReference>
<evidence type="ECO:0000259" key="3">
    <source>
        <dbReference type="Pfam" id="PF22725"/>
    </source>
</evidence>
<evidence type="ECO:0000259" key="2">
    <source>
        <dbReference type="Pfam" id="PF01408"/>
    </source>
</evidence>
<evidence type="ECO:0000313" key="5">
    <source>
        <dbReference type="Proteomes" id="UP001428817"/>
    </source>
</evidence>